<dbReference type="Proteomes" id="UP000447873">
    <property type="component" value="Unassembled WGS sequence"/>
</dbReference>
<accession>A0A8H3ZAJ1</accession>
<feature type="compositionally biased region" description="Polar residues" evidence="2">
    <location>
        <begin position="61"/>
        <end position="77"/>
    </location>
</feature>
<evidence type="ECO:0000313" key="3">
    <source>
        <dbReference type="EMBL" id="KAE9986382.1"/>
    </source>
</evidence>
<dbReference type="EMBL" id="WNWS01000031">
    <property type="protein sequence ID" value="KAE9986382.1"/>
    <property type="molecule type" value="Genomic_DNA"/>
</dbReference>
<evidence type="ECO:0000256" key="1">
    <source>
        <dbReference type="SAM" id="Coils"/>
    </source>
</evidence>
<feature type="region of interest" description="Disordered" evidence="2">
    <location>
        <begin position="308"/>
        <end position="339"/>
    </location>
</feature>
<feature type="compositionally biased region" description="Polar residues" evidence="2">
    <location>
        <begin position="316"/>
        <end position="331"/>
    </location>
</feature>
<feature type="region of interest" description="Disordered" evidence="2">
    <location>
        <begin position="1"/>
        <end position="21"/>
    </location>
</feature>
<name>A0A8H3ZAJ1_VENIN</name>
<feature type="region of interest" description="Disordered" evidence="2">
    <location>
        <begin position="149"/>
        <end position="170"/>
    </location>
</feature>
<proteinExistence type="predicted"/>
<feature type="region of interest" description="Disordered" evidence="2">
    <location>
        <begin position="33"/>
        <end position="81"/>
    </location>
</feature>
<keyword evidence="1" id="KW-0175">Coiled coil</keyword>
<comment type="caution">
    <text evidence="3">The sequence shown here is derived from an EMBL/GenBank/DDBJ whole genome shotgun (WGS) entry which is preliminary data.</text>
</comment>
<reference evidence="3 4" key="1">
    <citation type="submission" date="2018-12" db="EMBL/GenBank/DDBJ databases">
        <title>Venturia inaequalis Genome Resource.</title>
        <authorList>
            <person name="Lichtner F.J."/>
        </authorList>
    </citation>
    <scope>NUCLEOTIDE SEQUENCE [LARGE SCALE GENOMIC DNA]</scope>
    <source>
        <strain evidence="3 4">120213</strain>
    </source>
</reference>
<feature type="compositionally biased region" description="Low complexity" evidence="2">
    <location>
        <begin position="154"/>
        <end position="170"/>
    </location>
</feature>
<evidence type="ECO:0000256" key="2">
    <source>
        <dbReference type="SAM" id="MobiDB-lite"/>
    </source>
</evidence>
<organism evidence="3 4">
    <name type="scientific">Venturia inaequalis</name>
    <name type="common">Apple scab fungus</name>
    <dbReference type="NCBI Taxonomy" id="5025"/>
    <lineage>
        <taxon>Eukaryota</taxon>
        <taxon>Fungi</taxon>
        <taxon>Dikarya</taxon>
        <taxon>Ascomycota</taxon>
        <taxon>Pezizomycotina</taxon>
        <taxon>Dothideomycetes</taxon>
        <taxon>Pleosporomycetidae</taxon>
        <taxon>Venturiales</taxon>
        <taxon>Venturiaceae</taxon>
        <taxon>Venturia</taxon>
    </lineage>
</organism>
<gene>
    <name evidence="3" type="ORF">EG328_005885</name>
</gene>
<protein>
    <submittedName>
        <fullName evidence="3">Uncharacterized protein</fullName>
    </submittedName>
</protein>
<evidence type="ECO:0000313" key="4">
    <source>
        <dbReference type="Proteomes" id="UP000447873"/>
    </source>
</evidence>
<sequence length="545" mass="63166">MSSPGLLKSSPELTIEQPLNNSASRLFITPSHTYIMAPPKNPPGPKGFLNRDDAASRPSPGRTTENNENPNSPQRLGSDTPEERATRILALRQAIEEAELLKKFEETQIEVQILQARNEELKRERQLSKFRDIVVKNLPVTKAPEVNPAINTSKLPAKPPAKSVPAPAIPENTHLLPVDEKAARSIFFNLTDIMKDARLCRYHWAAFYDYTSRTKTYPDEKTRKNKESGCTKAKCPYHHTMGTWPLWVWRYIPEKRFPMFAKGWRIVAENNGRTLDKSDEFVRSWMWEMKKEARESVDLEKLGLPAPHADAEKLSDSPNASTRTRPSSSKGENPKAEKIKIEKIETEKINTEKTKTEKSRIENKTTKFRYVFGTKEPKPLDIKIVVPEPRYFYRVTRHNGKRTNMVREFERSKVETPSTVAKMWNTRRNMEFLDWISDPPLGVDCRVYETRYERLADVIRHEWLAYPPFEPESRDMLLIRSKVIELRTALEDIDFIYRPIAGAVWKDLMAERAEYTSGRRVSPEKLEFEDAKRKCETEDVVMELF</sequence>
<dbReference type="AlphaFoldDB" id="A0A8H3ZAJ1"/>
<feature type="coiled-coil region" evidence="1">
    <location>
        <begin position="88"/>
        <end position="124"/>
    </location>
</feature>